<feature type="signal peptide" evidence="1">
    <location>
        <begin position="1"/>
        <end position="19"/>
    </location>
</feature>
<sequence length="285" mass="33153">MAYILMTLFSVLFATSTVAQPKQTKIYLPDSRLDADKFEVLDTAYLRVSYALNADDLADLSTYIDLQYLEIGERFSKYYSAFISNCDSLCTEWLKQHPQAQSRPSVMGEMGKKLYWSEYQSSEIFRHGGRQTVYARMPGYLKRFDSWYAEPYPLPRWEIGNDTLTVCGYLCQNATCSFRGRDFTAWFAPEIPVAQGPWTFGGLPGLILKVYDAEKLYTFECVSIAQGAFPIKKLDYSSYRQENRTRILELQRKINEYYYQVAQIRDLKTGKLRSRFTPYEPLELE</sequence>
<dbReference type="Proteomes" id="UP000823862">
    <property type="component" value="Unassembled WGS sequence"/>
</dbReference>
<evidence type="ECO:0000256" key="1">
    <source>
        <dbReference type="SAM" id="SignalP"/>
    </source>
</evidence>
<keyword evidence="1" id="KW-0732">Signal</keyword>
<protein>
    <submittedName>
        <fullName evidence="2">GLPGLI family protein</fullName>
    </submittedName>
</protein>
<reference evidence="2" key="2">
    <citation type="submission" date="2021-04" db="EMBL/GenBank/DDBJ databases">
        <authorList>
            <person name="Gilroy R."/>
        </authorList>
    </citation>
    <scope>NUCLEOTIDE SEQUENCE</scope>
    <source>
        <strain evidence="2">ChiHjej12B11-9795</strain>
    </source>
</reference>
<name>A0A9D2HSP8_9BACE</name>
<reference evidence="2" key="1">
    <citation type="journal article" date="2021" name="PeerJ">
        <title>Extensive microbial diversity within the chicken gut microbiome revealed by metagenomics and culture.</title>
        <authorList>
            <person name="Gilroy R."/>
            <person name="Ravi A."/>
            <person name="Getino M."/>
            <person name="Pursley I."/>
            <person name="Horton D.L."/>
            <person name="Alikhan N.F."/>
            <person name="Baker D."/>
            <person name="Gharbi K."/>
            <person name="Hall N."/>
            <person name="Watson M."/>
            <person name="Adriaenssens E.M."/>
            <person name="Foster-Nyarko E."/>
            <person name="Jarju S."/>
            <person name="Secka A."/>
            <person name="Antonio M."/>
            <person name="Oren A."/>
            <person name="Chaudhuri R.R."/>
            <person name="La Ragione R."/>
            <person name="Hildebrand F."/>
            <person name="Pallen M.J."/>
        </authorList>
    </citation>
    <scope>NUCLEOTIDE SEQUENCE</scope>
    <source>
        <strain evidence="2">ChiHjej12B11-9795</strain>
    </source>
</reference>
<evidence type="ECO:0000313" key="3">
    <source>
        <dbReference type="Proteomes" id="UP000823862"/>
    </source>
</evidence>
<dbReference type="NCBIfam" id="TIGR01200">
    <property type="entry name" value="GLPGLI"/>
    <property type="match status" value="1"/>
</dbReference>
<accession>A0A9D2HSP8</accession>
<dbReference type="InterPro" id="IPR005901">
    <property type="entry name" value="GLPGLI"/>
</dbReference>
<organism evidence="2 3">
    <name type="scientific">Candidatus Bacteroides avicola</name>
    <dbReference type="NCBI Taxonomy" id="2838468"/>
    <lineage>
        <taxon>Bacteria</taxon>
        <taxon>Pseudomonadati</taxon>
        <taxon>Bacteroidota</taxon>
        <taxon>Bacteroidia</taxon>
        <taxon>Bacteroidales</taxon>
        <taxon>Bacteroidaceae</taxon>
        <taxon>Bacteroides</taxon>
    </lineage>
</organism>
<dbReference type="AlphaFoldDB" id="A0A9D2HSP8"/>
<evidence type="ECO:0000313" key="2">
    <source>
        <dbReference type="EMBL" id="HJA84805.1"/>
    </source>
</evidence>
<gene>
    <name evidence="2" type="ORF">H9950_01160</name>
</gene>
<comment type="caution">
    <text evidence="2">The sequence shown here is derived from an EMBL/GenBank/DDBJ whole genome shotgun (WGS) entry which is preliminary data.</text>
</comment>
<proteinExistence type="predicted"/>
<dbReference type="Pfam" id="PF09697">
    <property type="entry name" value="Porph_ging"/>
    <property type="match status" value="1"/>
</dbReference>
<dbReference type="EMBL" id="DWZI01000004">
    <property type="protein sequence ID" value="HJA84805.1"/>
    <property type="molecule type" value="Genomic_DNA"/>
</dbReference>
<feature type="chain" id="PRO_5039081696" evidence="1">
    <location>
        <begin position="20"/>
        <end position="285"/>
    </location>
</feature>